<reference evidence="4" key="1">
    <citation type="submission" date="2024-04" db="EMBL/GenBank/DDBJ databases">
        <authorList>
            <consortium name="Molecular Ecology Group"/>
        </authorList>
    </citation>
    <scope>NUCLEOTIDE SEQUENCE</scope>
</reference>
<evidence type="ECO:0000313" key="4">
    <source>
        <dbReference type="EMBL" id="CAL1680679.1"/>
    </source>
</evidence>
<dbReference type="GO" id="GO:0006906">
    <property type="term" value="P:vesicle fusion"/>
    <property type="evidence" value="ECO:0007669"/>
    <property type="project" value="TreeGrafter"/>
</dbReference>
<dbReference type="GO" id="GO:0005484">
    <property type="term" value="F:SNAP receptor activity"/>
    <property type="evidence" value="ECO:0007669"/>
    <property type="project" value="TreeGrafter"/>
</dbReference>
<dbReference type="GO" id="GO:0000149">
    <property type="term" value="F:SNARE binding"/>
    <property type="evidence" value="ECO:0007669"/>
    <property type="project" value="TreeGrafter"/>
</dbReference>
<proteinExistence type="inferred from homology"/>
<dbReference type="InterPro" id="IPR000727">
    <property type="entry name" value="T_SNARE_dom"/>
</dbReference>
<dbReference type="InterPro" id="IPR010989">
    <property type="entry name" value="SNARE"/>
</dbReference>
<dbReference type="EMBL" id="OZ034825">
    <property type="protein sequence ID" value="CAL1680679.1"/>
    <property type="molecule type" value="Genomic_DNA"/>
</dbReference>
<feature type="transmembrane region" description="Helical" evidence="2">
    <location>
        <begin position="215"/>
        <end position="235"/>
    </location>
</feature>
<evidence type="ECO:0000256" key="1">
    <source>
        <dbReference type="ARBA" id="ARBA00009063"/>
    </source>
</evidence>
<feature type="domain" description="T-SNARE coiled-coil homology" evidence="3">
    <location>
        <begin position="165"/>
        <end position="210"/>
    </location>
</feature>
<keyword evidence="2" id="KW-1133">Transmembrane helix</keyword>
<sequence>MSALSENITIKQPIRRLEIQISNFNVAIPHHVDLLKRHKNNIKKYQNQHDWERVRKEHINVSRIIKQLKELLYQMETLRAQVLDVDIDKFDKLTTHARTSIMRAIEEYLEMELDPSKLSSTSSKNEIQETEYPFDDNDIQLQIEREDLQHQQTCLHVWNCLQEEIQQLHELFAEFNKVVHHQKEMVDNMEENIEETQINVNEGTRYLEVASKYKVAAYPIAGAMLGTCIGGPIGLLAGMKIGGLAALSCGILGFTGGSLLKKKQIESQKREICENTSAINLKNVKKSVSCPDNLKEDKKHS</sequence>
<dbReference type="GO" id="GO:0000421">
    <property type="term" value="C:autophagosome membrane"/>
    <property type="evidence" value="ECO:0007669"/>
    <property type="project" value="TreeGrafter"/>
</dbReference>
<evidence type="ECO:0000256" key="2">
    <source>
        <dbReference type="SAM" id="Phobius"/>
    </source>
</evidence>
<dbReference type="GO" id="GO:0006886">
    <property type="term" value="P:intracellular protein transport"/>
    <property type="evidence" value="ECO:0007669"/>
    <property type="project" value="TreeGrafter"/>
</dbReference>
<dbReference type="GO" id="GO:0031201">
    <property type="term" value="C:SNARE complex"/>
    <property type="evidence" value="ECO:0007669"/>
    <property type="project" value="TreeGrafter"/>
</dbReference>
<dbReference type="Pfam" id="PF26585">
    <property type="entry name" value="STX17_N"/>
    <property type="match status" value="1"/>
</dbReference>
<accession>A0AAV2NKN3</accession>
<feature type="transmembrane region" description="Helical" evidence="2">
    <location>
        <begin position="241"/>
        <end position="260"/>
    </location>
</feature>
<dbReference type="GO" id="GO:0048278">
    <property type="term" value="P:vesicle docking"/>
    <property type="evidence" value="ECO:0007669"/>
    <property type="project" value="TreeGrafter"/>
</dbReference>
<dbReference type="PANTHER" id="PTHR19957">
    <property type="entry name" value="SYNTAXIN"/>
    <property type="match status" value="1"/>
</dbReference>
<name>A0AAV2NKN3_9HYME</name>
<dbReference type="PROSITE" id="PS50192">
    <property type="entry name" value="T_SNARE"/>
    <property type="match status" value="1"/>
</dbReference>
<keyword evidence="2" id="KW-0472">Membrane</keyword>
<dbReference type="InterPro" id="IPR045242">
    <property type="entry name" value="Syntaxin"/>
</dbReference>
<dbReference type="GO" id="GO:0005886">
    <property type="term" value="C:plasma membrane"/>
    <property type="evidence" value="ECO:0007669"/>
    <property type="project" value="TreeGrafter"/>
</dbReference>
<dbReference type="InterPro" id="IPR059001">
    <property type="entry name" value="STX17_N"/>
</dbReference>
<protein>
    <recommendedName>
        <fullName evidence="3">t-SNARE coiled-coil homology domain-containing protein</fullName>
    </recommendedName>
</protein>
<dbReference type="GO" id="GO:0012505">
    <property type="term" value="C:endomembrane system"/>
    <property type="evidence" value="ECO:0007669"/>
    <property type="project" value="TreeGrafter"/>
</dbReference>
<dbReference type="GO" id="GO:0006887">
    <property type="term" value="P:exocytosis"/>
    <property type="evidence" value="ECO:0007669"/>
    <property type="project" value="TreeGrafter"/>
</dbReference>
<dbReference type="InterPro" id="IPR028676">
    <property type="entry name" value="STX17_SNARE"/>
</dbReference>
<dbReference type="Proteomes" id="UP001497644">
    <property type="component" value="Chromosome 2"/>
</dbReference>
<dbReference type="Gene3D" id="1.20.5.110">
    <property type="match status" value="1"/>
</dbReference>
<evidence type="ECO:0000259" key="3">
    <source>
        <dbReference type="PROSITE" id="PS50192"/>
    </source>
</evidence>
<keyword evidence="5" id="KW-1185">Reference proteome</keyword>
<organism evidence="4 5">
    <name type="scientific">Lasius platythorax</name>
    <dbReference type="NCBI Taxonomy" id="488582"/>
    <lineage>
        <taxon>Eukaryota</taxon>
        <taxon>Metazoa</taxon>
        <taxon>Ecdysozoa</taxon>
        <taxon>Arthropoda</taxon>
        <taxon>Hexapoda</taxon>
        <taxon>Insecta</taxon>
        <taxon>Pterygota</taxon>
        <taxon>Neoptera</taxon>
        <taxon>Endopterygota</taxon>
        <taxon>Hymenoptera</taxon>
        <taxon>Apocrita</taxon>
        <taxon>Aculeata</taxon>
        <taxon>Formicoidea</taxon>
        <taxon>Formicidae</taxon>
        <taxon>Formicinae</taxon>
        <taxon>Lasius</taxon>
        <taxon>Lasius</taxon>
    </lineage>
</organism>
<comment type="similarity">
    <text evidence="1">Belongs to the syntaxin family.</text>
</comment>
<evidence type="ECO:0000313" key="5">
    <source>
        <dbReference type="Proteomes" id="UP001497644"/>
    </source>
</evidence>
<gene>
    <name evidence="4" type="ORF">LPLAT_LOCUS6657</name>
</gene>
<dbReference type="SUPFAM" id="SSF47661">
    <property type="entry name" value="t-snare proteins"/>
    <property type="match status" value="1"/>
</dbReference>
<dbReference type="AlphaFoldDB" id="A0AAV2NKN3"/>
<dbReference type="CDD" id="cd15846">
    <property type="entry name" value="SNARE_syntaxin17"/>
    <property type="match status" value="1"/>
</dbReference>
<dbReference type="PANTHER" id="PTHR19957:SF139">
    <property type="entry name" value="SYNTAXIN-17"/>
    <property type="match status" value="1"/>
</dbReference>
<keyword evidence="2" id="KW-0812">Transmembrane</keyword>